<evidence type="ECO:0000256" key="2">
    <source>
        <dbReference type="SAM" id="Phobius"/>
    </source>
</evidence>
<protein>
    <recommendedName>
        <fullName evidence="3">J domain-containing protein</fullName>
    </recommendedName>
</protein>
<feature type="domain" description="J" evidence="3">
    <location>
        <begin position="5"/>
        <end position="66"/>
    </location>
</feature>
<dbReference type="AlphaFoldDB" id="A0A1G7ZRC1"/>
<keyword evidence="5" id="KW-1185">Reference proteome</keyword>
<feature type="transmembrane region" description="Helical" evidence="2">
    <location>
        <begin position="373"/>
        <end position="393"/>
    </location>
</feature>
<accession>A0A1G7ZRC1</accession>
<feature type="transmembrane region" description="Helical" evidence="2">
    <location>
        <begin position="464"/>
        <end position="492"/>
    </location>
</feature>
<dbReference type="CDD" id="cd06257">
    <property type="entry name" value="DnaJ"/>
    <property type="match status" value="1"/>
</dbReference>
<feature type="transmembrane region" description="Helical" evidence="2">
    <location>
        <begin position="405"/>
        <end position="428"/>
    </location>
</feature>
<reference evidence="5" key="1">
    <citation type="submission" date="2016-10" db="EMBL/GenBank/DDBJ databases">
        <authorList>
            <person name="Varghese N."/>
            <person name="Submissions S."/>
        </authorList>
    </citation>
    <scope>NUCLEOTIDE SEQUENCE [LARGE SCALE GENOMIC DNA]</scope>
    <source>
        <strain evidence="5">ATCC 700689</strain>
    </source>
</reference>
<feature type="transmembrane region" description="Helical" evidence="2">
    <location>
        <begin position="519"/>
        <end position="537"/>
    </location>
</feature>
<dbReference type="InterPro" id="IPR036869">
    <property type="entry name" value="J_dom_sf"/>
</dbReference>
<keyword evidence="2" id="KW-0812">Transmembrane</keyword>
<dbReference type="InterPro" id="IPR001623">
    <property type="entry name" value="DnaJ_domain"/>
</dbReference>
<evidence type="ECO:0000259" key="3">
    <source>
        <dbReference type="PROSITE" id="PS50076"/>
    </source>
</evidence>
<dbReference type="SMART" id="SM00271">
    <property type="entry name" value="DnaJ"/>
    <property type="match status" value="1"/>
</dbReference>
<organism evidence="4 5">
    <name type="scientific">Pseudomonas abietaniphila</name>
    <dbReference type="NCBI Taxonomy" id="89065"/>
    <lineage>
        <taxon>Bacteria</taxon>
        <taxon>Pseudomonadati</taxon>
        <taxon>Pseudomonadota</taxon>
        <taxon>Gammaproteobacteria</taxon>
        <taxon>Pseudomonadales</taxon>
        <taxon>Pseudomonadaceae</taxon>
        <taxon>Pseudomonas</taxon>
    </lineage>
</organism>
<sequence length="613" mass="69743">MSSMNPWTLLGLDDDADERAIKRQYAKLLKITRPDDDPEGFQRLREAYERALSWARNRADDEDDFSTPTTTVERLSDAFAGAAPVAKQPIPGDTFIIDRAAPDRIAESIVHQTARELLEQTTAQNLQQQHQNAVTQNCDLLFQQCLLERCLEGDPSDLDLLTVAVIHLRWLTPWQSMRISADHEVQLTHMLLENESARLEQMLADDQEPAFLAALEQLAQRPWLAALERRDQFQRWAMFFLHNHKGWTAALFDRVCTLFGWDDGKGVFPEPEFIWRHLIERCEKYAYIEHLQKLINNANTDNAEGKAARMVLNPGRKVERLRLARFFGADDWIACERLCSTLKNRYPDVVAEFPNADLESWRSLQVAPMIPALWTWFGWLLFSLFFMVPDAIMSGKKLDGIGATFILLIFPLTAAVVCRLLAGIWAHVVKVLQTTDEWLSDRLLPEWLHWPASQALLLRHGTPLILVGATVSLQGPAALLCYTLLMLAWIFLSPYRHPQIYAPAREAIKTFLHFNQGKILLSVAVIAASIILVSIYPPQRHDLRIPNAGQTASAASTLDCSSDQAMELMDKECKNSLMPERCAKNTREQKISQCWRIRARLQGSLDGQHATHP</sequence>
<evidence type="ECO:0000313" key="4">
    <source>
        <dbReference type="EMBL" id="SDH11244.1"/>
    </source>
</evidence>
<name>A0A1G7ZRC1_9PSED</name>
<keyword evidence="2" id="KW-0472">Membrane</keyword>
<evidence type="ECO:0000313" key="5">
    <source>
        <dbReference type="Proteomes" id="UP000182894"/>
    </source>
</evidence>
<dbReference type="Gene3D" id="1.10.287.110">
    <property type="entry name" value="DnaJ domain"/>
    <property type="match status" value="1"/>
</dbReference>
<dbReference type="SUPFAM" id="SSF46565">
    <property type="entry name" value="Chaperone J-domain"/>
    <property type="match status" value="1"/>
</dbReference>
<dbReference type="STRING" id="89065.SAMN05216605_104358"/>
<dbReference type="PROSITE" id="PS50076">
    <property type="entry name" value="DNAJ_2"/>
    <property type="match status" value="1"/>
</dbReference>
<dbReference type="Proteomes" id="UP000182894">
    <property type="component" value="Unassembled WGS sequence"/>
</dbReference>
<evidence type="ECO:0000256" key="1">
    <source>
        <dbReference type="ARBA" id="ARBA00023186"/>
    </source>
</evidence>
<gene>
    <name evidence="4" type="ORF">SAMN05216605_104358</name>
</gene>
<keyword evidence="2" id="KW-1133">Transmembrane helix</keyword>
<proteinExistence type="predicted"/>
<keyword evidence="1" id="KW-0143">Chaperone</keyword>
<dbReference type="EMBL" id="FNCO01000004">
    <property type="protein sequence ID" value="SDH11244.1"/>
    <property type="molecule type" value="Genomic_DNA"/>
</dbReference>